<comment type="caution">
    <text evidence="2">The sequence shown here is derived from an EMBL/GenBank/DDBJ whole genome shotgun (WGS) entry which is preliminary data.</text>
</comment>
<evidence type="ECO:0000256" key="1">
    <source>
        <dbReference type="SAM" id="MobiDB-lite"/>
    </source>
</evidence>
<gene>
    <name evidence="2" type="ORF">MVEN_00010500</name>
</gene>
<name>A0A8H6Z9A7_9AGAR</name>
<dbReference type="OrthoDB" id="3061820at2759"/>
<accession>A0A8H6Z9A7</accession>
<keyword evidence="3" id="KW-1185">Reference proteome</keyword>
<dbReference type="EMBL" id="JACAZI010000001">
    <property type="protein sequence ID" value="KAF7371555.1"/>
    <property type="molecule type" value="Genomic_DNA"/>
</dbReference>
<proteinExistence type="predicted"/>
<evidence type="ECO:0000313" key="2">
    <source>
        <dbReference type="EMBL" id="KAF7371555.1"/>
    </source>
</evidence>
<reference evidence="2" key="1">
    <citation type="submission" date="2020-05" db="EMBL/GenBank/DDBJ databases">
        <title>Mycena genomes resolve the evolution of fungal bioluminescence.</title>
        <authorList>
            <person name="Tsai I.J."/>
        </authorList>
    </citation>
    <scope>NUCLEOTIDE SEQUENCE</scope>
    <source>
        <strain evidence="2">CCC161011</strain>
    </source>
</reference>
<feature type="region of interest" description="Disordered" evidence="1">
    <location>
        <begin position="29"/>
        <end position="69"/>
    </location>
</feature>
<evidence type="ECO:0000313" key="3">
    <source>
        <dbReference type="Proteomes" id="UP000620124"/>
    </source>
</evidence>
<dbReference type="AlphaFoldDB" id="A0A8H6Z9A7"/>
<dbReference type="Proteomes" id="UP000620124">
    <property type="component" value="Unassembled WGS sequence"/>
</dbReference>
<feature type="compositionally biased region" description="Basic and acidic residues" evidence="1">
    <location>
        <begin position="29"/>
        <end position="44"/>
    </location>
</feature>
<sequence>MHSFTPKLLSRLANLDGVANPVQKGSVREVEPVVERDGKEEKRGVGFPFHSGGGPPSYAQPPQAESAPFTAAHPSSPICSFRRCTSSWSHPLLLSLPLLAGHACVKIEFVRCAGYLVSGAPPEEVEPQRAPAWEDFRADTIPDVFFPAAQLVASGLVAMQAIYTPTPSVRMVGLLDALGMPWAALKAEGLPHDVLFALDSHVLTRSLTFFHRAVLEQAPDNPTAAFLNPSIGGSCSPLFLFRAIAEASAGTGTGTTEVHIVNDFPHEKMLGRTIPLM</sequence>
<protein>
    <submittedName>
        <fullName evidence="2">Rho GTPase activating protein 22</fullName>
    </submittedName>
</protein>
<organism evidence="2 3">
    <name type="scientific">Mycena venus</name>
    <dbReference type="NCBI Taxonomy" id="2733690"/>
    <lineage>
        <taxon>Eukaryota</taxon>
        <taxon>Fungi</taxon>
        <taxon>Dikarya</taxon>
        <taxon>Basidiomycota</taxon>
        <taxon>Agaricomycotina</taxon>
        <taxon>Agaricomycetes</taxon>
        <taxon>Agaricomycetidae</taxon>
        <taxon>Agaricales</taxon>
        <taxon>Marasmiineae</taxon>
        <taxon>Mycenaceae</taxon>
        <taxon>Mycena</taxon>
    </lineage>
</organism>